<evidence type="ECO:0000256" key="9">
    <source>
        <dbReference type="ARBA" id="ARBA00022889"/>
    </source>
</evidence>
<keyword evidence="9" id="KW-0130">Cell adhesion</keyword>
<comment type="caution">
    <text evidence="19">The sequence shown here is derived from an EMBL/GenBank/DDBJ whole genome shotgun (WGS) entry which is preliminary data.</text>
</comment>
<dbReference type="GO" id="GO:0031012">
    <property type="term" value="C:extracellular matrix"/>
    <property type="evidence" value="ECO:0007669"/>
    <property type="project" value="TreeGrafter"/>
</dbReference>
<dbReference type="SUPFAM" id="SSF57362">
    <property type="entry name" value="BPTI-like"/>
    <property type="match status" value="1"/>
</dbReference>
<dbReference type="CDD" id="cd00109">
    <property type="entry name" value="Kunitz-type"/>
    <property type="match status" value="1"/>
</dbReference>
<dbReference type="InterPro" id="IPR020901">
    <property type="entry name" value="Prtase_inh_Kunz-CS"/>
</dbReference>
<evidence type="ECO:0000256" key="4">
    <source>
        <dbReference type="ARBA" id="ARBA00022530"/>
    </source>
</evidence>
<feature type="compositionally biased region" description="Basic and acidic residues" evidence="14">
    <location>
        <begin position="424"/>
        <end position="433"/>
    </location>
</feature>
<evidence type="ECO:0000256" key="10">
    <source>
        <dbReference type="ARBA" id="ARBA00022900"/>
    </source>
</evidence>
<dbReference type="PROSITE" id="PS51020">
    <property type="entry name" value="SPONDIN"/>
    <property type="match status" value="1"/>
</dbReference>
<dbReference type="GO" id="GO:0007155">
    <property type="term" value="P:cell adhesion"/>
    <property type="evidence" value="ECO:0007669"/>
    <property type="project" value="UniProtKB-KW"/>
</dbReference>
<evidence type="ECO:0000256" key="3">
    <source>
        <dbReference type="ARBA" id="ARBA00022525"/>
    </source>
</evidence>
<dbReference type="InterPro" id="IPR009465">
    <property type="entry name" value="Spondin_N"/>
</dbReference>
<dbReference type="PROSITE" id="PS51019">
    <property type="entry name" value="REELIN"/>
    <property type="match status" value="1"/>
</dbReference>
<dbReference type="Pfam" id="PF02014">
    <property type="entry name" value="Reeler"/>
    <property type="match status" value="1"/>
</dbReference>
<evidence type="ECO:0000256" key="2">
    <source>
        <dbReference type="ARBA" id="ARBA00019594"/>
    </source>
</evidence>
<gene>
    <name evidence="19" type="ORF">ONE63_010229</name>
</gene>
<dbReference type="PANTHER" id="PTHR11311:SF23">
    <property type="entry name" value="SPONDIN-1"/>
    <property type="match status" value="1"/>
</dbReference>
<dbReference type="NCBIfam" id="NF038123">
    <property type="entry name" value="NF038123_dom"/>
    <property type="match status" value="1"/>
</dbReference>
<feature type="signal peptide" evidence="15">
    <location>
        <begin position="1"/>
        <end position="18"/>
    </location>
</feature>
<keyword evidence="5" id="KW-0646">Protease inhibitor</keyword>
<dbReference type="SMART" id="SM00131">
    <property type="entry name" value="KU"/>
    <property type="match status" value="1"/>
</dbReference>
<keyword evidence="6" id="KW-0479">Metal-binding</keyword>
<feature type="chain" id="PRO_5043989622" description="Spondin-1" evidence="15">
    <location>
        <begin position="19"/>
        <end position="794"/>
    </location>
</feature>
<feature type="domain" description="Spondin" evidence="18">
    <location>
        <begin position="178"/>
        <end position="368"/>
    </location>
</feature>
<evidence type="ECO:0000256" key="8">
    <source>
        <dbReference type="ARBA" id="ARBA00022737"/>
    </source>
</evidence>
<sequence>MWRAVAVAVLVAAAVAAAHQECGLEPPPGVTNSLRSPGDGGYGLQISGDPERYVPGSVYTISLTAPPGKTFRRYLLTVEPAEAADVGRRWAGSFQLFNDPAVQFHAMCINTVTEADGPSPPGQREVAVMWRAPHQGSGCVRFKAMAMENEAQWFADEGALSRTLCELVTPQEAVAENEIRECCACDDAKYKFVFQGIWSNTTHPKDFPFSLWLTHFSDVIGASHEGNFSFWGEGQIATDGFRQLAEWGSVGWLERELRAKARHLRTLVKAPGLWYPRVTQNTSSTFNVDRRRHLVSLVSMFGPSPDWVVGVSGLDLCLADCSWLESKVIDLYPYDAGTDSGVTYMSANAPTQPREEMFRITTMYPEDPRAPFYDPSGAAMQPLARLHITREAVISKPCPEDEDDDVGSQDNDEAGFEDTEATDEGERPECRVDDWTPWSPCSVSCGKGLRMRQRNYQMDAKAVMLGCERQLVQKEMCVAHEPACPGDPIELGPNEITSEATELEQPNCGVTPWGPWSECSSSCGSGFEVRTRRFEDRLGLKQCPFIELTERRKCSLPPCADTLPVDPSCRLTNWSDWSPCSVSCGSGRKFRSRLVLVADEALRERCARYHSLSEERPCSIKESCVASVADAEVACLQPEEPGPCRAYFERWAFDRESRLCRPFGYGGCRGNRNNFRSLTECNTVCAGVREKLIRGVDIPVDIPVPEASPAPAAPRSQSVSVYGPRVDCVLSQWSTWSPCSATCGLGHRERSRRVLVEPLRGGKACPLRLNGRKKCYGGPCDPFQAAVDSEDNSQ</sequence>
<evidence type="ECO:0000256" key="6">
    <source>
        <dbReference type="ARBA" id="ARBA00022723"/>
    </source>
</evidence>
<evidence type="ECO:0000259" key="16">
    <source>
        <dbReference type="PROSITE" id="PS50279"/>
    </source>
</evidence>
<reference evidence="19" key="1">
    <citation type="submission" date="2022-12" db="EMBL/GenBank/DDBJ databases">
        <title>Chromosome-level genome assembly of the bean flower thrips Megalurothrips usitatus.</title>
        <authorList>
            <person name="Ma L."/>
            <person name="Liu Q."/>
            <person name="Li H."/>
            <person name="Cai W."/>
        </authorList>
    </citation>
    <scope>NUCLEOTIDE SEQUENCE</scope>
    <source>
        <strain evidence="19">Cailab_2022a</strain>
    </source>
</reference>
<evidence type="ECO:0000256" key="11">
    <source>
        <dbReference type="ARBA" id="ARBA00023157"/>
    </source>
</evidence>
<dbReference type="Pfam" id="PF00090">
    <property type="entry name" value="TSP_1"/>
    <property type="match status" value="2"/>
</dbReference>
<dbReference type="PROSITE" id="PS50279">
    <property type="entry name" value="BPTI_KUNITZ_2"/>
    <property type="match status" value="1"/>
</dbReference>
<keyword evidence="20" id="KW-1185">Reference proteome</keyword>
<dbReference type="PRINTS" id="PR00759">
    <property type="entry name" value="BASICPTASE"/>
</dbReference>
<keyword evidence="11" id="KW-1015">Disulfide bond</keyword>
<dbReference type="Gene3D" id="4.10.410.10">
    <property type="entry name" value="Pancreatic trypsin inhibitor Kunitz domain"/>
    <property type="match status" value="1"/>
</dbReference>
<dbReference type="PROSITE" id="PS00280">
    <property type="entry name" value="BPTI_KUNITZ_1"/>
    <property type="match status" value="1"/>
</dbReference>
<feature type="compositionally biased region" description="Acidic residues" evidence="14">
    <location>
        <begin position="400"/>
        <end position="423"/>
    </location>
</feature>
<dbReference type="GO" id="GO:0004867">
    <property type="term" value="F:serine-type endopeptidase inhibitor activity"/>
    <property type="evidence" value="ECO:0007669"/>
    <property type="project" value="UniProtKB-KW"/>
</dbReference>
<evidence type="ECO:0000256" key="14">
    <source>
        <dbReference type="SAM" id="MobiDB-lite"/>
    </source>
</evidence>
<dbReference type="FunFam" id="2.60.40.2130:FF:000002">
    <property type="entry name" value="Putative Spondin-1"/>
    <property type="match status" value="1"/>
</dbReference>
<evidence type="ECO:0000259" key="18">
    <source>
        <dbReference type="PROSITE" id="PS51020"/>
    </source>
</evidence>
<dbReference type="InterPro" id="IPR044004">
    <property type="entry name" value="TSP1_spondin_dom"/>
</dbReference>
<dbReference type="Proteomes" id="UP001075354">
    <property type="component" value="Chromosome 8"/>
</dbReference>
<feature type="domain" description="BPTI/Kunitz inhibitor" evidence="16">
    <location>
        <begin position="635"/>
        <end position="685"/>
    </location>
</feature>
<dbReference type="AlphaFoldDB" id="A0AAV7XLE5"/>
<comment type="subcellular location">
    <subcellularLocation>
        <location evidence="1">Secreted</location>
        <location evidence="1">Extracellular space</location>
        <location evidence="1">Extracellular matrix</location>
    </subcellularLocation>
</comment>
<evidence type="ECO:0000256" key="7">
    <source>
        <dbReference type="ARBA" id="ARBA00022729"/>
    </source>
</evidence>
<feature type="region of interest" description="Disordered" evidence="14">
    <location>
        <begin position="396"/>
        <end position="433"/>
    </location>
</feature>
<evidence type="ECO:0000256" key="5">
    <source>
        <dbReference type="ARBA" id="ARBA00022690"/>
    </source>
</evidence>
<evidence type="ECO:0000256" key="13">
    <source>
        <dbReference type="ARBA" id="ARBA00030964"/>
    </source>
</evidence>
<dbReference type="Gene3D" id="2.60.40.4060">
    <property type="entry name" value="Reeler domain"/>
    <property type="match status" value="1"/>
</dbReference>
<keyword evidence="7 15" id="KW-0732">Signal</keyword>
<dbReference type="InterPro" id="IPR036383">
    <property type="entry name" value="TSP1_rpt_sf"/>
</dbReference>
<proteinExistence type="predicted"/>
<dbReference type="EMBL" id="JAPTSV010000008">
    <property type="protein sequence ID" value="KAJ1525415.1"/>
    <property type="molecule type" value="Genomic_DNA"/>
</dbReference>
<dbReference type="InterPro" id="IPR002861">
    <property type="entry name" value="Reeler_dom"/>
</dbReference>
<evidence type="ECO:0000256" key="15">
    <source>
        <dbReference type="SAM" id="SignalP"/>
    </source>
</evidence>
<dbReference type="InterPro" id="IPR002223">
    <property type="entry name" value="Kunitz_BPTI"/>
</dbReference>
<dbReference type="Gene3D" id="2.60.40.2130">
    <property type="entry name" value="F-spondin domain"/>
    <property type="match status" value="1"/>
</dbReference>
<evidence type="ECO:0000256" key="1">
    <source>
        <dbReference type="ARBA" id="ARBA00004498"/>
    </source>
</evidence>
<dbReference type="FunFam" id="4.10.410.10:FF:000020">
    <property type="entry name" value="Collagen, type VI, alpha 3"/>
    <property type="match status" value="1"/>
</dbReference>
<keyword evidence="10" id="KW-0722">Serine protease inhibitor</keyword>
<dbReference type="InterPro" id="IPR042307">
    <property type="entry name" value="Reeler_sf"/>
</dbReference>
<dbReference type="Pfam" id="PF19028">
    <property type="entry name" value="TSP1_spondin"/>
    <property type="match status" value="2"/>
</dbReference>
<keyword evidence="8" id="KW-0677">Repeat</keyword>
<feature type="domain" description="Reelin" evidence="17">
    <location>
        <begin position="7"/>
        <end position="177"/>
    </location>
</feature>
<dbReference type="GO" id="GO:0046872">
    <property type="term" value="F:metal ion binding"/>
    <property type="evidence" value="ECO:0007669"/>
    <property type="project" value="UniProtKB-KW"/>
</dbReference>
<keyword evidence="3" id="KW-0964">Secreted</keyword>
<dbReference type="SMART" id="SM00209">
    <property type="entry name" value="TSP1"/>
    <property type="match status" value="4"/>
</dbReference>
<dbReference type="Pfam" id="PF00014">
    <property type="entry name" value="Kunitz_BPTI"/>
    <property type="match status" value="1"/>
</dbReference>
<protein>
    <recommendedName>
        <fullName evidence="2">Spondin-1</fullName>
    </recommendedName>
    <alternativeName>
        <fullName evidence="13">F-spondin</fullName>
    </alternativeName>
</protein>
<accession>A0AAV7XLE5</accession>
<dbReference type="InterPro" id="IPR038678">
    <property type="entry name" value="Spondin_N_sf"/>
</dbReference>
<evidence type="ECO:0000259" key="17">
    <source>
        <dbReference type="PROSITE" id="PS51019"/>
    </source>
</evidence>
<dbReference type="InterPro" id="IPR036880">
    <property type="entry name" value="Kunitz_BPTI_sf"/>
</dbReference>
<dbReference type="InterPro" id="IPR000884">
    <property type="entry name" value="TSP1_rpt"/>
</dbReference>
<dbReference type="SUPFAM" id="SSF82895">
    <property type="entry name" value="TSP-1 type 1 repeat"/>
    <property type="match status" value="4"/>
</dbReference>
<dbReference type="CDD" id="cd08544">
    <property type="entry name" value="Reeler"/>
    <property type="match status" value="1"/>
</dbReference>
<dbReference type="PROSITE" id="PS50092">
    <property type="entry name" value="TSP1"/>
    <property type="match status" value="4"/>
</dbReference>
<dbReference type="Gene3D" id="2.20.100.10">
    <property type="entry name" value="Thrombospondin type-1 (TSP1) repeat"/>
    <property type="match status" value="4"/>
</dbReference>
<evidence type="ECO:0000313" key="19">
    <source>
        <dbReference type="EMBL" id="KAJ1525415.1"/>
    </source>
</evidence>
<organism evidence="19 20">
    <name type="scientific">Megalurothrips usitatus</name>
    <name type="common">bean blossom thrips</name>
    <dbReference type="NCBI Taxonomy" id="439358"/>
    <lineage>
        <taxon>Eukaryota</taxon>
        <taxon>Metazoa</taxon>
        <taxon>Ecdysozoa</taxon>
        <taxon>Arthropoda</taxon>
        <taxon>Hexapoda</taxon>
        <taxon>Insecta</taxon>
        <taxon>Pterygota</taxon>
        <taxon>Neoptera</taxon>
        <taxon>Paraneoptera</taxon>
        <taxon>Thysanoptera</taxon>
        <taxon>Terebrantia</taxon>
        <taxon>Thripoidea</taxon>
        <taxon>Thripidae</taxon>
        <taxon>Megalurothrips</taxon>
    </lineage>
</organism>
<evidence type="ECO:0000256" key="12">
    <source>
        <dbReference type="ARBA" id="ARBA00023180"/>
    </source>
</evidence>
<evidence type="ECO:0000313" key="20">
    <source>
        <dbReference type="Proteomes" id="UP001075354"/>
    </source>
</evidence>
<keyword evidence="4" id="KW-0272">Extracellular matrix</keyword>
<dbReference type="InterPro" id="IPR051418">
    <property type="entry name" value="Spondin/Thrombospondin_T1"/>
</dbReference>
<dbReference type="PANTHER" id="PTHR11311">
    <property type="entry name" value="SPONDIN"/>
    <property type="match status" value="1"/>
</dbReference>
<name>A0AAV7XLE5_9NEOP</name>
<keyword evidence="12" id="KW-0325">Glycoprotein</keyword>
<dbReference type="Pfam" id="PF06468">
    <property type="entry name" value="Spond_N"/>
    <property type="match status" value="1"/>
</dbReference>